<reference evidence="4 5" key="1">
    <citation type="submission" date="2012-02" db="EMBL/GenBank/DDBJ databases">
        <title>Complete genome sequence of Caldilinea aerophila DSM 14535 (= NBRC 102666).</title>
        <authorList>
            <person name="Oguchi A."/>
            <person name="Hosoyama A."/>
            <person name="Sekine M."/>
            <person name="Fukai R."/>
            <person name="Kato Y."/>
            <person name="Nakamura S."/>
            <person name="Hanada S."/>
            <person name="Yamazaki S."/>
            <person name="Fujita N."/>
        </authorList>
    </citation>
    <scope>NUCLEOTIDE SEQUENCE [LARGE SCALE GENOMIC DNA]</scope>
    <source>
        <strain evidence="5">DSM 14535 / JCM 11387 / NBRC 104270 / STL-6-O1</strain>
    </source>
</reference>
<feature type="signal peptide" evidence="2">
    <location>
        <begin position="1"/>
        <end position="17"/>
    </location>
</feature>
<dbReference type="InterPro" id="IPR050570">
    <property type="entry name" value="Cell_wall_metabolism_enzyme"/>
</dbReference>
<dbReference type="AlphaFoldDB" id="I0I4G4"/>
<dbReference type="Pfam" id="PF01551">
    <property type="entry name" value="Peptidase_M23"/>
    <property type="match status" value="1"/>
</dbReference>
<dbReference type="PANTHER" id="PTHR21666">
    <property type="entry name" value="PEPTIDASE-RELATED"/>
    <property type="match status" value="1"/>
</dbReference>
<evidence type="ECO:0000313" key="5">
    <source>
        <dbReference type="Proteomes" id="UP000007880"/>
    </source>
</evidence>
<dbReference type="InterPro" id="IPR016047">
    <property type="entry name" value="M23ase_b-sheet_dom"/>
</dbReference>
<dbReference type="STRING" id="926550.CLDAP_21120"/>
<dbReference type="eggNOG" id="COG0739">
    <property type="taxonomic scope" value="Bacteria"/>
</dbReference>
<dbReference type="PANTHER" id="PTHR21666:SF289">
    <property type="entry name" value="L-ALA--D-GLU ENDOPEPTIDASE"/>
    <property type="match status" value="1"/>
</dbReference>
<accession>I0I4G4</accession>
<dbReference type="CDD" id="cd12797">
    <property type="entry name" value="M23_peptidase"/>
    <property type="match status" value="1"/>
</dbReference>
<dbReference type="Proteomes" id="UP000007880">
    <property type="component" value="Chromosome"/>
</dbReference>
<dbReference type="Gene3D" id="2.70.70.10">
    <property type="entry name" value="Glucose Permease (Domain IIA)"/>
    <property type="match status" value="1"/>
</dbReference>
<dbReference type="RefSeq" id="WP_014433386.1">
    <property type="nucleotide sequence ID" value="NC_017079.1"/>
</dbReference>
<dbReference type="KEGG" id="cap:CLDAP_21120"/>
<evidence type="ECO:0000256" key="1">
    <source>
        <dbReference type="ARBA" id="ARBA00022729"/>
    </source>
</evidence>
<feature type="domain" description="M23ase beta-sheet core" evidence="3">
    <location>
        <begin position="103"/>
        <end position="191"/>
    </location>
</feature>
<dbReference type="SUPFAM" id="SSF51261">
    <property type="entry name" value="Duplicated hybrid motif"/>
    <property type="match status" value="1"/>
</dbReference>
<feature type="chain" id="PRO_5003629500" evidence="2">
    <location>
        <begin position="18"/>
        <end position="400"/>
    </location>
</feature>
<gene>
    <name evidence="4" type="ordered locus">CLDAP_21120</name>
</gene>
<name>I0I4G4_CALAS</name>
<dbReference type="HOGENOM" id="CLU_688270_0_0_0"/>
<organism evidence="4 5">
    <name type="scientific">Caldilinea aerophila (strain DSM 14535 / JCM 11387 / NBRC 104270 / STL-6-O1)</name>
    <dbReference type="NCBI Taxonomy" id="926550"/>
    <lineage>
        <taxon>Bacteria</taxon>
        <taxon>Bacillati</taxon>
        <taxon>Chloroflexota</taxon>
        <taxon>Caldilineae</taxon>
        <taxon>Caldilineales</taxon>
        <taxon>Caldilineaceae</taxon>
        <taxon>Caldilinea</taxon>
    </lineage>
</organism>
<evidence type="ECO:0000259" key="3">
    <source>
        <dbReference type="Pfam" id="PF01551"/>
    </source>
</evidence>
<dbReference type="InterPro" id="IPR011055">
    <property type="entry name" value="Dup_hybrid_motif"/>
</dbReference>
<sequence length="400" mass="44968">MKRLNVILLFIGLVLLAQPEPVPSVLAQTEPRFSYPGARRFRLTSYFDHFNPNYTVDGALTIYTTERGRQDHGCADCYWSGGIQVCGYHTEPNCGGRRIYYDGHPAIDYAFPLNTPIAAAAPGTAYRRTILGSAVVIDHGSGYWSKYGHVDPGSRIADGTSVERGQQIALSSNTGTGAAHLHFEVRYLGEYGDFVDPYGWWGEWYEDPWNRPWGHTHDWWRSRDPIPMGYRDQNGVTYGPFQLTGAIRDKWEALDGEAGSPLENRHGCSPYGECPSFEKGYIRWDYSTTTYYAYPETIVSRVFYIANANWNTTLSIRNTGSAAAQISVIFLENNHVVDSRTYRALPSGSTWAVDTRQVLQEMTDRFVGVAAVYANQPITISISRQPPLHDVFLPLVLNNH</sequence>
<keyword evidence="1 2" id="KW-0732">Signal</keyword>
<protein>
    <submittedName>
        <fullName evidence="4">Peptidase M23 family protein</fullName>
    </submittedName>
</protein>
<keyword evidence="5" id="KW-1185">Reference proteome</keyword>
<evidence type="ECO:0000256" key="2">
    <source>
        <dbReference type="SAM" id="SignalP"/>
    </source>
</evidence>
<dbReference type="OrthoDB" id="9795421at2"/>
<proteinExistence type="predicted"/>
<dbReference type="EMBL" id="AP012337">
    <property type="protein sequence ID" value="BAM00152.1"/>
    <property type="molecule type" value="Genomic_DNA"/>
</dbReference>
<dbReference type="GO" id="GO:0004222">
    <property type="term" value="F:metalloendopeptidase activity"/>
    <property type="evidence" value="ECO:0007669"/>
    <property type="project" value="TreeGrafter"/>
</dbReference>
<evidence type="ECO:0000313" key="4">
    <source>
        <dbReference type="EMBL" id="BAM00152.1"/>
    </source>
</evidence>